<dbReference type="AlphaFoldDB" id="A0A8H7AMW4"/>
<evidence type="ECO:0000313" key="3">
    <source>
        <dbReference type="Proteomes" id="UP000606974"/>
    </source>
</evidence>
<protein>
    <submittedName>
        <fullName evidence="2">Uncharacterized protein</fullName>
    </submittedName>
</protein>
<feature type="compositionally biased region" description="Low complexity" evidence="1">
    <location>
        <begin position="86"/>
        <end position="95"/>
    </location>
</feature>
<proteinExistence type="predicted"/>
<sequence>MFPTKLKTTNNDSLTSDAAGNLYKTSGGRVDQSDVISKKPSSSDSSINNPSSSSDSSSSNSSSSDPSCFSGSGDSGGDSDGGGGLINSILDFLSN</sequence>
<feature type="compositionally biased region" description="Polar residues" evidence="1">
    <location>
        <begin position="1"/>
        <end position="18"/>
    </location>
</feature>
<dbReference type="EMBL" id="JAACFV010000015">
    <property type="protein sequence ID" value="KAF7512078.1"/>
    <property type="molecule type" value="Genomic_DNA"/>
</dbReference>
<feature type="compositionally biased region" description="Low complexity" evidence="1">
    <location>
        <begin position="33"/>
        <end position="72"/>
    </location>
</feature>
<feature type="region of interest" description="Disordered" evidence="1">
    <location>
        <begin position="1"/>
        <end position="95"/>
    </location>
</feature>
<name>A0A8H7AMW4_9EURO</name>
<keyword evidence="3" id="KW-1185">Reference proteome</keyword>
<comment type="caution">
    <text evidence="2">The sequence shown here is derived from an EMBL/GenBank/DDBJ whole genome shotgun (WGS) entry which is preliminary data.</text>
</comment>
<reference evidence="2" key="1">
    <citation type="submission" date="2020-02" db="EMBL/GenBank/DDBJ databases">
        <authorList>
            <person name="Palmer J.M."/>
        </authorList>
    </citation>
    <scope>NUCLEOTIDE SEQUENCE</scope>
    <source>
        <strain evidence="2">EPUS1.4</strain>
        <tissue evidence="2">Thallus</tissue>
    </source>
</reference>
<organism evidence="2 3">
    <name type="scientific">Endocarpon pusillum</name>
    <dbReference type="NCBI Taxonomy" id="364733"/>
    <lineage>
        <taxon>Eukaryota</taxon>
        <taxon>Fungi</taxon>
        <taxon>Dikarya</taxon>
        <taxon>Ascomycota</taxon>
        <taxon>Pezizomycotina</taxon>
        <taxon>Eurotiomycetes</taxon>
        <taxon>Chaetothyriomycetidae</taxon>
        <taxon>Verrucariales</taxon>
        <taxon>Verrucariaceae</taxon>
        <taxon>Endocarpon</taxon>
    </lineage>
</organism>
<gene>
    <name evidence="2" type="ORF">GJ744_002791</name>
</gene>
<feature type="compositionally biased region" description="Gly residues" evidence="1">
    <location>
        <begin position="73"/>
        <end position="85"/>
    </location>
</feature>
<evidence type="ECO:0000256" key="1">
    <source>
        <dbReference type="SAM" id="MobiDB-lite"/>
    </source>
</evidence>
<dbReference type="Proteomes" id="UP000606974">
    <property type="component" value="Unassembled WGS sequence"/>
</dbReference>
<evidence type="ECO:0000313" key="2">
    <source>
        <dbReference type="EMBL" id="KAF7512078.1"/>
    </source>
</evidence>
<accession>A0A8H7AMW4</accession>